<dbReference type="AlphaFoldDB" id="A0A7I8DR91"/>
<gene>
    <name evidence="6" type="ORF">bsdcttw_39810</name>
</gene>
<dbReference type="SMART" id="SM00354">
    <property type="entry name" value="HTH_LACI"/>
    <property type="match status" value="1"/>
</dbReference>
<feature type="domain" description="HTH lacI-type" evidence="5">
    <location>
        <begin position="2"/>
        <end position="56"/>
    </location>
</feature>
<sequence length="347" mass="39642">MITVKEIAQLCGVSITTVSNILNNKPKVSEETRQKVLEVVKQTGYKPNYFAQGMRKQKTRTIGIVVEDLNIFSTPPIVEAIMAYCEEHNFRTVLLNMRLYDKWQDTWYDDTQKLHSVLEPSIQELLSIKVDGIMYIAGHCRIVDCFPDDFDIPAVVVYALSKNSLYPSVVIDDEKGGYDMTKYLISMGHKKIGVIAGTIDNLHTRNRNLGYQKALFEEGILFNPDYLRYGDWMRESGYREMRSLVKQGVTAVFCMNDIMASGAYDYLYEQGINIGQDISLAGFDNNELSQYIRPNLTTCDIQLKEIGLKSAEILVDTLEKEEADGSYEEIYRIPCQLVVRNSIRKIE</sequence>
<evidence type="ECO:0000256" key="2">
    <source>
        <dbReference type="ARBA" id="ARBA00023015"/>
    </source>
</evidence>
<dbReference type="InterPro" id="IPR046335">
    <property type="entry name" value="LacI/GalR-like_sensor"/>
</dbReference>
<keyword evidence="4" id="KW-0804">Transcription</keyword>
<dbReference type="Gene3D" id="1.10.260.40">
    <property type="entry name" value="lambda repressor-like DNA-binding domains"/>
    <property type="match status" value="1"/>
</dbReference>
<dbReference type="SUPFAM" id="SSF47413">
    <property type="entry name" value="lambda repressor-like DNA-binding domains"/>
    <property type="match status" value="1"/>
</dbReference>
<dbReference type="Proteomes" id="UP000515703">
    <property type="component" value="Chromosome"/>
</dbReference>
<dbReference type="CDD" id="cd06288">
    <property type="entry name" value="PBP1_sucrose_transcription_regulator"/>
    <property type="match status" value="1"/>
</dbReference>
<dbReference type="PANTHER" id="PTHR30146">
    <property type="entry name" value="LACI-RELATED TRANSCRIPTIONAL REPRESSOR"/>
    <property type="match status" value="1"/>
</dbReference>
<keyword evidence="2" id="KW-0805">Transcription regulation</keyword>
<reference evidence="6 7" key="1">
    <citation type="submission" date="2020-08" db="EMBL/GenBank/DDBJ databases">
        <title>Draft genome sequencing of an Anaerocolumna strain isolated from anoxic soil subjected to BSD treatment.</title>
        <authorList>
            <person name="Uek A."/>
            <person name="Tonouchi A."/>
        </authorList>
    </citation>
    <scope>NUCLEOTIDE SEQUENCE [LARGE SCALE GENOMIC DNA]</scope>
    <source>
        <strain evidence="6 7">CTTW</strain>
    </source>
</reference>
<evidence type="ECO:0000313" key="7">
    <source>
        <dbReference type="Proteomes" id="UP000515703"/>
    </source>
</evidence>
<keyword evidence="1" id="KW-0678">Repressor</keyword>
<dbReference type="InterPro" id="IPR028082">
    <property type="entry name" value="Peripla_BP_I"/>
</dbReference>
<organism evidence="6 7">
    <name type="scientific">Anaerocolumna chitinilytica</name>
    <dbReference type="NCBI Taxonomy" id="1727145"/>
    <lineage>
        <taxon>Bacteria</taxon>
        <taxon>Bacillati</taxon>
        <taxon>Bacillota</taxon>
        <taxon>Clostridia</taxon>
        <taxon>Lachnospirales</taxon>
        <taxon>Lachnospiraceae</taxon>
        <taxon>Anaerocolumna</taxon>
    </lineage>
</organism>
<evidence type="ECO:0000256" key="4">
    <source>
        <dbReference type="ARBA" id="ARBA00023163"/>
    </source>
</evidence>
<dbReference type="GO" id="GO:0003700">
    <property type="term" value="F:DNA-binding transcription factor activity"/>
    <property type="evidence" value="ECO:0007669"/>
    <property type="project" value="TreeGrafter"/>
</dbReference>
<dbReference type="InterPro" id="IPR000843">
    <property type="entry name" value="HTH_LacI"/>
</dbReference>
<reference evidence="6 7" key="2">
    <citation type="submission" date="2020-08" db="EMBL/GenBank/DDBJ databases">
        <authorList>
            <person name="Ueki A."/>
            <person name="Tonouchi A."/>
        </authorList>
    </citation>
    <scope>NUCLEOTIDE SEQUENCE [LARGE SCALE GENOMIC DNA]</scope>
    <source>
        <strain evidence="6 7">CTTW</strain>
    </source>
</reference>
<dbReference type="RefSeq" id="WP_185256564.1">
    <property type="nucleotide sequence ID" value="NZ_AP023368.1"/>
</dbReference>
<dbReference type="KEGG" id="acht:bsdcttw_39810"/>
<keyword evidence="3" id="KW-0238">DNA-binding</keyword>
<dbReference type="InterPro" id="IPR010982">
    <property type="entry name" value="Lambda_DNA-bd_dom_sf"/>
</dbReference>
<evidence type="ECO:0000256" key="1">
    <source>
        <dbReference type="ARBA" id="ARBA00022491"/>
    </source>
</evidence>
<proteinExistence type="predicted"/>
<protein>
    <submittedName>
        <fullName evidence="6">LacI family transcriptional regulator</fullName>
    </submittedName>
</protein>
<dbReference type="GO" id="GO:0000976">
    <property type="term" value="F:transcription cis-regulatory region binding"/>
    <property type="evidence" value="ECO:0007669"/>
    <property type="project" value="TreeGrafter"/>
</dbReference>
<dbReference type="Pfam" id="PF13377">
    <property type="entry name" value="Peripla_BP_3"/>
    <property type="match status" value="1"/>
</dbReference>
<evidence type="ECO:0000259" key="5">
    <source>
        <dbReference type="PROSITE" id="PS50932"/>
    </source>
</evidence>
<evidence type="ECO:0000313" key="6">
    <source>
        <dbReference type="EMBL" id="BCK00941.1"/>
    </source>
</evidence>
<dbReference type="CDD" id="cd01392">
    <property type="entry name" value="HTH_LacI"/>
    <property type="match status" value="1"/>
</dbReference>
<dbReference type="SUPFAM" id="SSF53822">
    <property type="entry name" value="Periplasmic binding protein-like I"/>
    <property type="match status" value="1"/>
</dbReference>
<accession>A0A7I8DR91</accession>
<name>A0A7I8DR91_9FIRM</name>
<dbReference type="Pfam" id="PF00356">
    <property type="entry name" value="LacI"/>
    <property type="match status" value="1"/>
</dbReference>
<dbReference type="EMBL" id="AP023368">
    <property type="protein sequence ID" value="BCK00941.1"/>
    <property type="molecule type" value="Genomic_DNA"/>
</dbReference>
<dbReference type="PANTHER" id="PTHR30146:SF148">
    <property type="entry name" value="HTH-TYPE TRANSCRIPTIONAL REPRESSOR PURR-RELATED"/>
    <property type="match status" value="1"/>
</dbReference>
<dbReference type="Gene3D" id="3.40.50.2300">
    <property type="match status" value="2"/>
</dbReference>
<dbReference type="PROSITE" id="PS50932">
    <property type="entry name" value="HTH_LACI_2"/>
    <property type="match status" value="1"/>
</dbReference>
<keyword evidence="7" id="KW-1185">Reference proteome</keyword>
<evidence type="ECO:0000256" key="3">
    <source>
        <dbReference type="ARBA" id="ARBA00023125"/>
    </source>
</evidence>